<gene>
    <name evidence="1" type="ORF">Scep_021912</name>
</gene>
<dbReference type="Proteomes" id="UP001419268">
    <property type="component" value="Unassembled WGS sequence"/>
</dbReference>
<reference evidence="1 2" key="1">
    <citation type="submission" date="2024-01" db="EMBL/GenBank/DDBJ databases">
        <title>Genome assemblies of Stephania.</title>
        <authorList>
            <person name="Yang L."/>
        </authorList>
    </citation>
    <scope>NUCLEOTIDE SEQUENCE [LARGE SCALE GENOMIC DNA]</scope>
    <source>
        <strain evidence="1">JXDWG</strain>
        <tissue evidence="1">Leaf</tissue>
    </source>
</reference>
<dbReference type="EMBL" id="JBBNAG010000009">
    <property type="protein sequence ID" value="KAK9105068.1"/>
    <property type="molecule type" value="Genomic_DNA"/>
</dbReference>
<organism evidence="1 2">
    <name type="scientific">Stephania cephalantha</name>
    <dbReference type="NCBI Taxonomy" id="152367"/>
    <lineage>
        <taxon>Eukaryota</taxon>
        <taxon>Viridiplantae</taxon>
        <taxon>Streptophyta</taxon>
        <taxon>Embryophyta</taxon>
        <taxon>Tracheophyta</taxon>
        <taxon>Spermatophyta</taxon>
        <taxon>Magnoliopsida</taxon>
        <taxon>Ranunculales</taxon>
        <taxon>Menispermaceae</taxon>
        <taxon>Menispermoideae</taxon>
        <taxon>Cissampelideae</taxon>
        <taxon>Stephania</taxon>
    </lineage>
</organism>
<proteinExistence type="predicted"/>
<protein>
    <submittedName>
        <fullName evidence="1">Uncharacterized protein</fullName>
    </submittedName>
</protein>
<keyword evidence="2" id="KW-1185">Reference proteome</keyword>
<evidence type="ECO:0000313" key="2">
    <source>
        <dbReference type="Proteomes" id="UP001419268"/>
    </source>
</evidence>
<comment type="caution">
    <text evidence="1">The sequence shown here is derived from an EMBL/GenBank/DDBJ whole genome shotgun (WGS) entry which is preliminary data.</text>
</comment>
<sequence>MLMPQSQCLLRLNVSSCFFRSFDSPDKGKLSPCFILVSLLVSYIKLSLKSFFVNWSMTSFSFSFFLSLGKLRRSN</sequence>
<dbReference type="AlphaFoldDB" id="A0AAP0FCT8"/>
<evidence type="ECO:0000313" key="1">
    <source>
        <dbReference type="EMBL" id="KAK9105068.1"/>
    </source>
</evidence>
<accession>A0AAP0FCT8</accession>
<name>A0AAP0FCT8_9MAGN</name>